<dbReference type="EMBL" id="JAJEWP010000005">
    <property type="protein sequence ID" value="MCC2617690.1"/>
    <property type="molecule type" value="Genomic_DNA"/>
</dbReference>
<dbReference type="InterPro" id="IPR005302">
    <property type="entry name" value="MoCF_Sase_C"/>
</dbReference>
<gene>
    <name evidence="2" type="ORF">LJ739_15670</name>
</gene>
<name>A0ABS8GAT9_9ALTE</name>
<sequence length="212" mass="23707">MVIEGLYAGTAKTFGPRQESSAIVKQPQDSVVIEAQGIVTDTQADRRFHGGPHKALHQYSLVGYEILNKRFPLLHRSLHPGVLGENLTIADMDDESVCIGDTYRMGEVVLQVSGPRIPCWKINHRLNWPDVDKFIAKRAICGWYFRVLEGGTLQKGYSVERTAQPHPGMSVASLVRVIYDQQASASLLSQWATLPSLEPLWQERLAKRADKT</sequence>
<dbReference type="Proteomes" id="UP001520878">
    <property type="component" value="Unassembled WGS sequence"/>
</dbReference>
<dbReference type="PANTHER" id="PTHR30212">
    <property type="entry name" value="PROTEIN YIIM"/>
    <property type="match status" value="1"/>
</dbReference>
<dbReference type="SUPFAM" id="SSF50800">
    <property type="entry name" value="PK beta-barrel domain-like"/>
    <property type="match status" value="1"/>
</dbReference>
<reference evidence="2 3" key="1">
    <citation type="submission" date="2021-10" db="EMBL/GenBank/DDBJ databases">
        <title>Draft genome of Aestuariibacter halophilus JC2043.</title>
        <authorList>
            <person name="Emsley S.A."/>
            <person name="Pfannmuller K.M."/>
            <person name="Ushijima B."/>
            <person name="Saw J.H."/>
            <person name="Videau P."/>
        </authorList>
    </citation>
    <scope>NUCLEOTIDE SEQUENCE [LARGE SCALE GENOMIC DNA]</scope>
    <source>
        <strain evidence="2 3">JC2043</strain>
    </source>
</reference>
<proteinExistence type="predicted"/>
<keyword evidence="3" id="KW-1185">Reference proteome</keyword>
<evidence type="ECO:0000313" key="2">
    <source>
        <dbReference type="EMBL" id="MCC2617690.1"/>
    </source>
</evidence>
<dbReference type="RefSeq" id="WP_229162024.1">
    <property type="nucleotide sequence ID" value="NZ_JAJEWP010000005.1"/>
</dbReference>
<evidence type="ECO:0000259" key="1">
    <source>
        <dbReference type="PROSITE" id="PS51340"/>
    </source>
</evidence>
<organism evidence="2 3">
    <name type="scientific">Fluctibacter halophilus</name>
    <dbReference type="NCBI Taxonomy" id="226011"/>
    <lineage>
        <taxon>Bacteria</taxon>
        <taxon>Pseudomonadati</taxon>
        <taxon>Pseudomonadota</taxon>
        <taxon>Gammaproteobacteria</taxon>
        <taxon>Alteromonadales</taxon>
        <taxon>Alteromonadaceae</taxon>
        <taxon>Fluctibacter</taxon>
    </lineage>
</organism>
<evidence type="ECO:0000313" key="3">
    <source>
        <dbReference type="Proteomes" id="UP001520878"/>
    </source>
</evidence>
<dbReference type="InterPro" id="IPR052353">
    <property type="entry name" value="Benzoxazolinone_Detox_Enz"/>
</dbReference>
<dbReference type="PANTHER" id="PTHR30212:SF2">
    <property type="entry name" value="PROTEIN YIIM"/>
    <property type="match status" value="1"/>
</dbReference>
<dbReference type="PROSITE" id="PS51340">
    <property type="entry name" value="MOSC"/>
    <property type="match status" value="1"/>
</dbReference>
<accession>A0ABS8GAT9</accession>
<dbReference type="Gene3D" id="2.40.33.20">
    <property type="entry name" value="PK beta-barrel domain-like"/>
    <property type="match status" value="1"/>
</dbReference>
<protein>
    <submittedName>
        <fullName evidence="2">MOSC domain-containing protein</fullName>
    </submittedName>
</protein>
<comment type="caution">
    <text evidence="2">The sequence shown here is derived from an EMBL/GenBank/DDBJ whole genome shotgun (WGS) entry which is preliminary data.</text>
</comment>
<feature type="domain" description="MOSC" evidence="1">
    <location>
        <begin position="25"/>
        <end position="162"/>
    </location>
</feature>
<dbReference type="Pfam" id="PF03473">
    <property type="entry name" value="MOSC"/>
    <property type="match status" value="1"/>
</dbReference>
<dbReference type="InterPro" id="IPR011037">
    <property type="entry name" value="Pyrv_Knase-like_insert_dom_sf"/>
</dbReference>